<gene>
    <name evidence="3" type="ORF">HGRIS_011115</name>
</gene>
<evidence type="ECO:0000256" key="1">
    <source>
        <dbReference type="SAM" id="MobiDB-lite"/>
    </source>
</evidence>
<dbReference type="Proteomes" id="UP001556367">
    <property type="component" value="Unassembled WGS sequence"/>
</dbReference>
<proteinExistence type="predicted"/>
<name>A0ABR3IZC8_9AGAR</name>
<evidence type="ECO:0008006" key="5">
    <source>
        <dbReference type="Google" id="ProtNLM"/>
    </source>
</evidence>
<feature type="compositionally biased region" description="Low complexity" evidence="1">
    <location>
        <begin position="197"/>
        <end position="210"/>
    </location>
</feature>
<keyword evidence="4" id="KW-1185">Reference proteome</keyword>
<organism evidence="3 4">
    <name type="scientific">Hohenbuehelia grisea</name>
    <dbReference type="NCBI Taxonomy" id="104357"/>
    <lineage>
        <taxon>Eukaryota</taxon>
        <taxon>Fungi</taxon>
        <taxon>Dikarya</taxon>
        <taxon>Basidiomycota</taxon>
        <taxon>Agaricomycotina</taxon>
        <taxon>Agaricomycetes</taxon>
        <taxon>Agaricomycetidae</taxon>
        <taxon>Agaricales</taxon>
        <taxon>Pleurotineae</taxon>
        <taxon>Pleurotaceae</taxon>
        <taxon>Hohenbuehelia</taxon>
    </lineage>
</organism>
<feature type="chain" id="PRO_5045403565" description="Extracellular membrane protein CFEM domain-containing protein" evidence="2">
    <location>
        <begin position="26"/>
        <end position="258"/>
    </location>
</feature>
<evidence type="ECO:0000313" key="3">
    <source>
        <dbReference type="EMBL" id="KAL0948555.1"/>
    </source>
</evidence>
<evidence type="ECO:0000256" key="2">
    <source>
        <dbReference type="SAM" id="SignalP"/>
    </source>
</evidence>
<accession>A0ABR3IZC8</accession>
<feature type="signal peptide" evidence="2">
    <location>
        <begin position="1"/>
        <end position="25"/>
    </location>
</feature>
<feature type="region of interest" description="Disordered" evidence="1">
    <location>
        <begin position="181"/>
        <end position="235"/>
    </location>
</feature>
<feature type="compositionally biased region" description="Low complexity" evidence="1">
    <location>
        <begin position="217"/>
        <end position="235"/>
    </location>
</feature>
<keyword evidence="2" id="KW-0732">Signal</keyword>
<evidence type="ECO:0000313" key="4">
    <source>
        <dbReference type="Proteomes" id="UP001556367"/>
    </source>
</evidence>
<sequence>MRSGLSVLAASVLALSIGSRFDVCASPTSPSTILNPFFQISHLFARQTETFEPETIPPTCRPRCSSIINTIRTCTTPNCACTIDAENSLVGCLDCLVGLGPSPELITQAQLSIDQFIANCASANINLPPRTISPNGTSASVSAIHSGSTTLSIIFPPGPSTTLAPAVLSSALSDIMNDTRTRLPPTLLSSGEVPEPTATSPAGSEGTAAGTSGGGASSSSAPTASGSGSSGSNGTLGRAGVSDGLVVLMMCVSLLLAV</sequence>
<dbReference type="EMBL" id="JASNQZ010000014">
    <property type="protein sequence ID" value="KAL0948555.1"/>
    <property type="molecule type" value="Genomic_DNA"/>
</dbReference>
<protein>
    <recommendedName>
        <fullName evidence="5">Extracellular membrane protein CFEM domain-containing protein</fullName>
    </recommendedName>
</protein>
<comment type="caution">
    <text evidence="3">The sequence shown here is derived from an EMBL/GenBank/DDBJ whole genome shotgun (WGS) entry which is preliminary data.</text>
</comment>
<reference evidence="4" key="1">
    <citation type="submission" date="2024-06" db="EMBL/GenBank/DDBJ databases">
        <title>Multi-omics analyses provide insights into the biosynthesis of the anticancer antibiotic pleurotin in Hohenbuehelia grisea.</title>
        <authorList>
            <person name="Weaver J.A."/>
            <person name="Alberti F."/>
        </authorList>
    </citation>
    <scope>NUCLEOTIDE SEQUENCE [LARGE SCALE GENOMIC DNA]</scope>
    <source>
        <strain evidence="4">T-177</strain>
    </source>
</reference>